<dbReference type="AlphaFoldDB" id="A0A9C7UQ99"/>
<evidence type="ECO:0000313" key="1">
    <source>
        <dbReference type="EMBL" id="GJQ11739.1"/>
    </source>
</evidence>
<dbReference type="Proteomes" id="UP001061958">
    <property type="component" value="Unassembled WGS sequence"/>
</dbReference>
<name>A0A9C7UQ99_9RHOD</name>
<reference evidence="1" key="1">
    <citation type="journal article" date="2022" name="Proc. Natl. Acad. Sci. U.S.A.">
        <title>Life cycle and functional genomics of the unicellular red alga Galdieria for elucidating algal and plant evolution and industrial use.</title>
        <authorList>
            <person name="Hirooka S."/>
            <person name="Itabashi T."/>
            <person name="Ichinose T.M."/>
            <person name="Onuma R."/>
            <person name="Fujiwara T."/>
            <person name="Yamashita S."/>
            <person name="Jong L.W."/>
            <person name="Tomita R."/>
            <person name="Iwane A.H."/>
            <person name="Miyagishima S.Y."/>
        </authorList>
    </citation>
    <scope>NUCLEOTIDE SEQUENCE</scope>
    <source>
        <strain evidence="1">NBRC 102759</strain>
    </source>
</reference>
<protein>
    <submittedName>
        <fullName evidence="1">Uncharacterized protein</fullName>
    </submittedName>
</protein>
<organism evidence="1 2">
    <name type="scientific">Galdieria partita</name>
    <dbReference type="NCBI Taxonomy" id="83374"/>
    <lineage>
        <taxon>Eukaryota</taxon>
        <taxon>Rhodophyta</taxon>
        <taxon>Bangiophyceae</taxon>
        <taxon>Galdieriales</taxon>
        <taxon>Galdieriaceae</taxon>
        <taxon>Galdieria</taxon>
    </lineage>
</organism>
<dbReference type="OrthoDB" id="10425693at2759"/>
<reference evidence="1" key="2">
    <citation type="submission" date="2022-01" db="EMBL/GenBank/DDBJ databases">
        <authorList>
            <person name="Hirooka S."/>
            <person name="Miyagishima S.Y."/>
        </authorList>
    </citation>
    <scope>NUCLEOTIDE SEQUENCE</scope>
    <source>
        <strain evidence="1">NBRC 102759</strain>
    </source>
</reference>
<accession>A0A9C7UQ99</accession>
<sequence length="126" mass="14626">MGSFSFINIFSYRVTLRNHNINQTNKSSSQKAKYSVSSISKASPTLRSIFQLKDRMEERNPLDQKFFSGIFSSSLKFCRRCGKAFIASCPGIRHFILERSYSIYSTNSLFNNIVVRTLDRPYWIET</sequence>
<gene>
    <name evidence="1" type="ORF">GpartN1_g3530.t1</name>
</gene>
<comment type="caution">
    <text evidence="1">The sequence shown here is derived from an EMBL/GenBank/DDBJ whole genome shotgun (WGS) entry which is preliminary data.</text>
</comment>
<evidence type="ECO:0000313" key="2">
    <source>
        <dbReference type="Proteomes" id="UP001061958"/>
    </source>
</evidence>
<proteinExistence type="predicted"/>
<dbReference type="EMBL" id="BQMJ01000027">
    <property type="protein sequence ID" value="GJQ11739.1"/>
    <property type="molecule type" value="Genomic_DNA"/>
</dbReference>
<keyword evidence="2" id="KW-1185">Reference proteome</keyword>